<evidence type="ECO:0000256" key="1">
    <source>
        <dbReference type="SAM" id="MobiDB-lite"/>
    </source>
</evidence>
<protein>
    <submittedName>
        <fullName evidence="2">Uncharacterized protein</fullName>
    </submittedName>
</protein>
<dbReference type="AlphaFoldDB" id="A0AAW8ERG9"/>
<feature type="region of interest" description="Disordered" evidence="1">
    <location>
        <begin position="1"/>
        <end position="21"/>
    </location>
</feature>
<dbReference type="EMBL" id="JAUSRV010000018">
    <property type="protein sequence ID" value="MDP9974557.1"/>
    <property type="molecule type" value="Genomic_DNA"/>
</dbReference>
<accession>A0AAW8ERG9</accession>
<evidence type="ECO:0000313" key="3">
    <source>
        <dbReference type="Proteomes" id="UP001224845"/>
    </source>
</evidence>
<comment type="caution">
    <text evidence="2">The sequence shown here is derived from an EMBL/GenBank/DDBJ whole genome shotgun (WGS) entry which is preliminary data.</text>
</comment>
<sequence>MEKVENGDQVVPRPKGTPVGRQTLAEVDAGLAECEKVIKTCSDTVKARLGTNGAIPPNVLRDLGRANTQRAKLVLRRITLLIDSGDQVAAEMIDKLLKVKPKAP</sequence>
<evidence type="ECO:0000313" key="2">
    <source>
        <dbReference type="EMBL" id="MDP9974557.1"/>
    </source>
</evidence>
<reference evidence="2" key="1">
    <citation type="submission" date="2023-07" db="EMBL/GenBank/DDBJ databases">
        <title>Sorghum-associated microbial communities from plants grown in Nebraska, USA.</title>
        <authorList>
            <person name="Schachtman D."/>
        </authorList>
    </citation>
    <scope>NUCLEOTIDE SEQUENCE</scope>
    <source>
        <strain evidence="2">DS3315</strain>
    </source>
</reference>
<dbReference type="RefSeq" id="WP_307596570.1">
    <property type="nucleotide sequence ID" value="NZ_JAUSRV010000018.1"/>
</dbReference>
<dbReference type="Proteomes" id="UP001224845">
    <property type="component" value="Unassembled WGS sequence"/>
</dbReference>
<name>A0AAW8ERG9_VARPD</name>
<organism evidence="2 3">
    <name type="scientific">Variovorax paradoxus</name>
    <dbReference type="NCBI Taxonomy" id="34073"/>
    <lineage>
        <taxon>Bacteria</taxon>
        <taxon>Pseudomonadati</taxon>
        <taxon>Pseudomonadota</taxon>
        <taxon>Betaproteobacteria</taxon>
        <taxon>Burkholderiales</taxon>
        <taxon>Comamonadaceae</taxon>
        <taxon>Variovorax</taxon>
    </lineage>
</organism>
<proteinExistence type="predicted"/>
<gene>
    <name evidence="2" type="ORF">J2W39_005826</name>
</gene>